<feature type="compositionally biased region" description="Polar residues" evidence="1">
    <location>
        <begin position="207"/>
        <end position="217"/>
    </location>
</feature>
<gene>
    <name evidence="3" type="ORF">GSOID_T00012047001</name>
</gene>
<dbReference type="InParanoid" id="E4XZU2"/>
<dbReference type="PROSITE" id="PS50174">
    <property type="entry name" value="G_PATCH"/>
    <property type="match status" value="1"/>
</dbReference>
<feature type="compositionally biased region" description="Basic and acidic residues" evidence="1">
    <location>
        <begin position="136"/>
        <end position="157"/>
    </location>
</feature>
<feature type="compositionally biased region" description="Low complexity" evidence="1">
    <location>
        <begin position="41"/>
        <end position="63"/>
    </location>
</feature>
<feature type="compositionally biased region" description="Polar residues" evidence="1">
    <location>
        <begin position="337"/>
        <end position="347"/>
    </location>
</feature>
<dbReference type="Pfam" id="PF01585">
    <property type="entry name" value="G-patch"/>
    <property type="match status" value="1"/>
</dbReference>
<dbReference type="PANTHER" id="PTHR13288">
    <property type="entry name" value="SPLICING FACTOR 45 SPF45"/>
    <property type="match status" value="1"/>
</dbReference>
<dbReference type="PANTHER" id="PTHR13288:SF8">
    <property type="entry name" value="SPLICING FACTOR 45"/>
    <property type="match status" value="1"/>
</dbReference>
<feature type="domain" description="G-patch" evidence="2">
    <location>
        <begin position="260"/>
        <end position="300"/>
    </location>
</feature>
<organism evidence="3">
    <name type="scientific">Oikopleura dioica</name>
    <name type="common">Tunicate</name>
    <dbReference type="NCBI Taxonomy" id="34765"/>
    <lineage>
        <taxon>Eukaryota</taxon>
        <taxon>Metazoa</taxon>
        <taxon>Chordata</taxon>
        <taxon>Tunicata</taxon>
        <taxon>Appendicularia</taxon>
        <taxon>Copelata</taxon>
        <taxon>Oikopleuridae</taxon>
        <taxon>Oikopleura</taxon>
    </lineage>
</organism>
<keyword evidence="4" id="KW-1185">Reference proteome</keyword>
<dbReference type="InterPro" id="IPR000467">
    <property type="entry name" value="G_patch_dom"/>
</dbReference>
<sequence length="347" mass="38094">MGLYDDNDSAVTRPVGGWAAASQQARNLQMHQKMMAEQRKQQQAIIQQSQQLPPQSPVQQKKPGFTPSKFMPMSRGSNLKKVPRPGYKPTNVTPRQKAKDESEYISRYQDEYDPIKPNEFSRYLRRRREGKHKVTRYAEQKKSQERDYKRQNPKSDSDSSEDEEKSKRQKAMGMGKAMIAPPSALYAGQSSMPNMPAAKNPDLGALSSKTASRTKTLGSKLGFGQPKPSLFGKSVPSTPQFWTPSSQQPVKTVEQGAADAKSIAERIMEKYGHKEGAGLGKSGQGIAAPLEVEKTSRRGGKIVGGQTASYGNFTSGGVQHHAQTPPPGKSKCRCYSATATPESSKTD</sequence>
<dbReference type="OrthoDB" id="5411533at2759"/>
<feature type="compositionally biased region" description="Polar residues" evidence="1">
    <location>
        <begin position="21"/>
        <end position="30"/>
    </location>
</feature>
<dbReference type="InterPro" id="IPR040052">
    <property type="entry name" value="RBM17"/>
</dbReference>
<evidence type="ECO:0000259" key="2">
    <source>
        <dbReference type="PROSITE" id="PS50174"/>
    </source>
</evidence>
<name>E4XZU2_OIKDI</name>
<dbReference type="GO" id="GO:0045292">
    <property type="term" value="P:mRNA cis splicing, via spliceosome"/>
    <property type="evidence" value="ECO:0007669"/>
    <property type="project" value="InterPro"/>
</dbReference>
<reference evidence="3" key="1">
    <citation type="journal article" date="2010" name="Science">
        <title>Plasticity of animal genome architecture unmasked by rapid evolution of a pelagic tunicate.</title>
        <authorList>
            <person name="Denoeud F."/>
            <person name="Henriet S."/>
            <person name="Mungpakdee S."/>
            <person name="Aury J.M."/>
            <person name="Da Silva C."/>
            <person name="Brinkmann H."/>
            <person name="Mikhaleva J."/>
            <person name="Olsen L.C."/>
            <person name="Jubin C."/>
            <person name="Canestro C."/>
            <person name="Bouquet J.M."/>
            <person name="Danks G."/>
            <person name="Poulain J."/>
            <person name="Campsteijn C."/>
            <person name="Adamski M."/>
            <person name="Cross I."/>
            <person name="Yadetie F."/>
            <person name="Muffato M."/>
            <person name="Louis A."/>
            <person name="Butcher S."/>
            <person name="Tsagkogeorga G."/>
            <person name="Konrad A."/>
            <person name="Singh S."/>
            <person name="Jensen M.F."/>
            <person name="Cong E.H."/>
            <person name="Eikeseth-Otteraa H."/>
            <person name="Noel B."/>
            <person name="Anthouard V."/>
            <person name="Porcel B.M."/>
            <person name="Kachouri-Lafond R."/>
            <person name="Nishino A."/>
            <person name="Ugolini M."/>
            <person name="Chourrout P."/>
            <person name="Nishida H."/>
            <person name="Aasland R."/>
            <person name="Huzurbazar S."/>
            <person name="Westhof E."/>
            <person name="Delsuc F."/>
            <person name="Lehrach H."/>
            <person name="Reinhardt R."/>
            <person name="Weissenbach J."/>
            <person name="Roy S.W."/>
            <person name="Artiguenave F."/>
            <person name="Postlethwait J.H."/>
            <person name="Manak J.R."/>
            <person name="Thompson E.M."/>
            <person name="Jaillon O."/>
            <person name="Du Pasquier L."/>
            <person name="Boudinot P."/>
            <person name="Liberles D.A."/>
            <person name="Volff J.N."/>
            <person name="Philippe H."/>
            <person name="Lenhard B."/>
            <person name="Roest Crollius H."/>
            <person name="Wincker P."/>
            <person name="Chourrout D."/>
        </authorList>
    </citation>
    <scope>NUCLEOTIDE SEQUENCE [LARGE SCALE GENOMIC DNA]</scope>
</reference>
<feature type="compositionally biased region" description="Polar residues" evidence="1">
    <location>
        <begin position="306"/>
        <end position="317"/>
    </location>
</feature>
<protein>
    <recommendedName>
        <fullName evidence="2">G-patch domain-containing protein</fullName>
    </recommendedName>
</protein>
<evidence type="ECO:0000256" key="1">
    <source>
        <dbReference type="SAM" id="MobiDB-lite"/>
    </source>
</evidence>
<feature type="compositionally biased region" description="Basic and acidic residues" evidence="1">
    <location>
        <begin position="97"/>
        <end position="116"/>
    </location>
</feature>
<feature type="compositionally biased region" description="Basic residues" evidence="1">
    <location>
        <begin position="123"/>
        <end position="135"/>
    </location>
</feature>
<dbReference type="Proteomes" id="UP000001307">
    <property type="component" value="Unassembled WGS sequence"/>
</dbReference>
<dbReference type="GO" id="GO:0071011">
    <property type="term" value="C:precatalytic spliceosome"/>
    <property type="evidence" value="ECO:0007669"/>
    <property type="project" value="TreeGrafter"/>
</dbReference>
<dbReference type="SMART" id="SM00443">
    <property type="entry name" value="G_patch"/>
    <property type="match status" value="1"/>
</dbReference>
<dbReference type="GO" id="GO:0003676">
    <property type="term" value="F:nucleic acid binding"/>
    <property type="evidence" value="ECO:0007669"/>
    <property type="project" value="InterPro"/>
</dbReference>
<dbReference type="EMBL" id="FN653433">
    <property type="protein sequence ID" value="CBY15154.1"/>
    <property type="molecule type" value="Genomic_DNA"/>
</dbReference>
<evidence type="ECO:0000313" key="4">
    <source>
        <dbReference type="Proteomes" id="UP000001307"/>
    </source>
</evidence>
<accession>E4XZU2</accession>
<feature type="region of interest" description="Disordered" evidence="1">
    <location>
        <begin position="297"/>
        <end position="347"/>
    </location>
</feature>
<feature type="region of interest" description="Disordered" evidence="1">
    <location>
        <begin position="1"/>
        <end position="258"/>
    </location>
</feature>
<feature type="compositionally biased region" description="Polar residues" evidence="1">
    <location>
        <begin position="235"/>
        <end position="250"/>
    </location>
</feature>
<evidence type="ECO:0000313" key="3">
    <source>
        <dbReference type="EMBL" id="CBY15154.1"/>
    </source>
</evidence>
<dbReference type="AlphaFoldDB" id="E4XZU2"/>
<proteinExistence type="predicted"/>